<dbReference type="InterPro" id="IPR003615">
    <property type="entry name" value="HNH_nuc"/>
</dbReference>
<dbReference type="GO" id="GO:0004519">
    <property type="term" value="F:endonuclease activity"/>
    <property type="evidence" value="ECO:0007669"/>
    <property type="project" value="UniProtKB-KW"/>
</dbReference>
<dbReference type="InterPro" id="IPR002711">
    <property type="entry name" value="HNH"/>
</dbReference>
<gene>
    <name evidence="3" type="ORF">ABLG96_01070</name>
</gene>
<keyword evidence="3" id="KW-0255">Endonuclease</keyword>
<dbReference type="Pfam" id="PF01844">
    <property type="entry name" value="HNH"/>
    <property type="match status" value="1"/>
</dbReference>
<sequence length="143" mass="16198">MQFAISTKLAFLLAGGYNENGRRLSADLRELIRSRDALKCVQCGEPGDEIDHILGDSNDPSNLQLLCVSCHRTKTAERMKPTSTEQDEWIDEFFETQIVPHQPKHLVDDEIRWNSVRRPLGAARTARRRERAQSRPESAPTGA</sequence>
<evidence type="ECO:0000313" key="3">
    <source>
        <dbReference type="EMBL" id="XCG63972.1"/>
    </source>
</evidence>
<dbReference type="Gene3D" id="1.10.30.50">
    <property type="match status" value="1"/>
</dbReference>
<feature type="domain" description="HNH nuclease" evidence="2">
    <location>
        <begin position="27"/>
        <end position="72"/>
    </location>
</feature>
<accession>A0AAU8DQP4</accession>
<reference evidence="3" key="1">
    <citation type="submission" date="2024-05" db="EMBL/GenBank/DDBJ databases">
        <authorList>
            <person name="Cai S.Y."/>
            <person name="Jin L.M."/>
            <person name="Li H.R."/>
        </authorList>
    </citation>
    <scope>NUCLEOTIDE SEQUENCE</scope>
    <source>
        <strain evidence="3">A5-74</strain>
    </source>
</reference>
<feature type="region of interest" description="Disordered" evidence="1">
    <location>
        <begin position="118"/>
        <end position="143"/>
    </location>
</feature>
<evidence type="ECO:0000259" key="2">
    <source>
        <dbReference type="SMART" id="SM00507"/>
    </source>
</evidence>
<organism evidence="3">
    <name type="scientific">Nakamurella sp. A5-74</name>
    <dbReference type="NCBI Taxonomy" id="3158264"/>
    <lineage>
        <taxon>Bacteria</taxon>
        <taxon>Bacillati</taxon>
        <taxon>Actinomycetota</taxon>
        <taxon>Actinomycetes</taxon>
        <taxon>Nakamurellales</taxon>
        <taxon>Nakamurellaceae</taxon>
        <taxon>Nakamurella</taxon>
    </lineage>
</organism>
<dbReference type="EMBL" id="CP159218">
    <property type="protein sequence ID" value="XCG63972.1"/>
    <property type="molecule type" value="Genomic_DNA"/>
</dbReference>
<dbReference type="GO" id="GO:0003676">
    <property type="term" value="F:nucleic acid binding"/>
    <property type="evidence" value="ECO:0007669"/>
    <property type="project" value="InterPro"/>
</dbReference>
<keyword evidence="3" id="KW-0378">Hydrolase</keyword>
<dbReference type="RefSeq" id="WP_353649587.1">
    <property type="nucleotide sequence ID" value="NZ_CP159218.1"/>
</dbReference>
<dbReference type="CDD" id="cd00085">
    <property type="entry name" value="HNHc"/>
    <property type="match status" value="1"/>
</dbReference>
<evidence type="ECO:0000256" key="1">
    <source>
        <dbReference type="SAM" id="MobiDB-lite"/>
    </source>
</evidence>
<keyword evidence="3" id="KW-0540">Nuclease</keyword>
<dbReference type="GO" id="GO:0008270">
    <property type="term" value="F:zinc ion binding"/>
    <property type="evidence" value="ECO:0007669"/>
    <property type="project" value="InterPro"/>
</dbReference>
<dbReference type="AlphaFoldDB" id="A0AAU8DQP4"/>
<name>A0AAU8DQP4_9ACTN</name>
<proteinExistence type="predicted"/>
<dbReference type="SMART" id="SM00507">
    <property type="entry name" value="HNHc"/>
    <property type="match status" value="1"/>
</dbReference>
<protein>
    <submittedName>
        <fullName evidence="3">HNH endonuclease signature motif containing protein</fullName>
    </submittedName>
</protein>